<evidence type="ECO:0000313" key="3">
    <source>
        <dbReference type="Proteomes" id="UP000460318"/>
    </source>
</evidence>
<name>A0A7X3IJ92_9BACL</name>
<evidence type="ECO:0000256" key="1">
    <source>
        <dbReference type="SAM" id="Phobius"/>
    </source>
</evidence>
<reference evidence="2 3" key="1">
    <citation type="submission" date="2019-12" db="EMBL/GenBank/DDBJ databases">
        <title>Paenibacillus sp. nov., an endophytic bacterium isolated from the stem of Dendrobium.</title>
        <authorList>
            <person name="Zhao R."/>
        </authorList>
    </citation>
    <scope>NUCLEOTIDE SEQUENCE [LARGE SCALE GENOMIC DNA]</scope>
    <source>
        <strain evidence="2 3">HJL G12</strain>
    </source>
</reference>
<dbReference type="Proteomes" id="UP000460318">
    <property type="component" value="Unassembled WGS sequence"/>
</dbReference>
<comment type="caution">
    <text evidence="2">The sequence shown here is derived from an EMBL/GenBank/DDBJ whole genome shotgun (WGS) entry which is preliminary data.</text>
</comment>
<feature type="transmembrane region" description="Helical" evidence="1">
    <location>
        <begin position="50"/>
        <end position="69"/>
    </location>
</feature>
<proteinExistence type="predicted"/>
<dbReference type="EMBL" id="WUBI01000001">
    <property type="protein sequence ID" value="MWV43620.1"/>
    <property type="molecule type" value="Genomic_DNA"/>
</dbReference>
<keyword evidence="1" id="KW-0812">Transmembrane</keyword>
<keyword evidence="3" id="KW-1185">Reference proteome</keyword>
<keyword evidence="1" id="KW-1133">Transmembrane helix</keyword>
<organism evidence="2 3">
    <name type="scientific">Paenibacillus dendrobii</name>
    <dbReference type="NCBI Taxonomy" id="2691084"/>
    <lineage>
        <taxon>Bacteria</taxon>
        <taxon>Bacillati</taxon>
        <taxon>Bacillota</taxon>
        <taxon>Bacilli</taxon>
        <taxon>Bacillales</taxon>
        <taxon>Paenibacillaceae</taxon>
        <taxon>Paenibacillus</taxon>
    </lineage>
</organism>
<dbReference type="AlphaFoldDB" id="A0A7X3IJ92"/>
<protein>
    <submittedName>
        <fullName evidence="2">Uncharacterized protein</fullName>
    </submittedName>
</protein>
<sequence length="117" mass="13621">MEQEQSHLKQQLERELSGLQFSQQEEVVRRTHPTTVRGRLRAFWNKELELPIILLGTVFALLLTAAFLYHAARQPKSEPAVSSEAPQQRELIETGGSIYWKDEFERRLARYEDPDQG</sequence>
<gene>
    <name evidence="2" type="ORF">GRF59_08225</name>
</gene>
<dbReference type="RefSeq" id="WP_160497103.1">
    <property type="nucleotide sequence ID" value="NZ_WUBI01000001.1"/>
</dbReference>
<keyword evidence="1" id="KW-0472">Membrane</keyword>
<evidence type="ECO:0000313" key="2">
    <source>
        <dbReference type="EMBL" id="MWV43620.1"/>
    </source>
</evidence>
<accession>A0A7X3IJ92</accession>